<reference evidence="4" key="1">
    <citation type="submission" date="2016-06" db="EMBL/GenBank/DDBJ databases">
        <authorList>
            <person name="Varghese N."/>
        </authorList>
    </citation>
    <scope>NUCLEOTIDE SEQUENCE [LARGE SCALE GENOMIC DNA]</scope>
    <source>
        <strain evidence="4">DSM 45555</strain>
    </source>
</reference>
<dbReference type="InterPro" id="IPR029058">
    <property type="entry name" value="AB_hydrolase_fold"/>
</dbReference>
<dbReference type="AlphaFoldDB" id="A0A1C4ZVK6"/>
<proteinExistence type="inferred from homology"/>
<dbReference type="RefSeq" id="WP_026268551.1">
    <property type="nucleotide sequence ID" value="NZ_FMCV01000021.1"/>
</dbReference>
<evidence type="ECO:0000256" key="1">
    <source>
        <dbReference type="ARBA" id="ARBA00007169"/>
    </source>
</evidence>
<evidence type="ECO:0000259" key="2">
    <source>
        <dbReference type="Pfam" id="PF00975"/>
    </source>
</evidence>
<gene>
    <name evidence="3" type="ORF">GA0070215_1212</name>
</gene>
<dbReference type="GO" id="GO:0008610">
    <property type="term" value="P:lipid biosynthetic process"/>
    <property type="evidence" value="ECO:0007669"/>
    <property type="project" value="TreeGrafter"/>
</dbReference>
<evidence type="ECO:0000313" key="3">
    <source>
        <dbReference type="EMBL" id="SCF36936.1"/>
    </source>
</evidence>
<dbReference type="Proteomes" id="UP000198551">
    <property type="component" value="Unassembled WGS sequence"/>
</dbReference>
<evidence type="ECO:0000313" key="4">
    <source>
        <dbReference type="Proteomes" id="UP000198551"/>
    </source>
</evidence>
<accession>A0A1C4ZVK6</accession>
<protein>
    <submittedName>
        <fullName evidence="3">Surfactin synthase thioesterase subunit</fullName>
    </submittedName>
</protein>
<organism evidence="3 4">
    <name type="scientific">Micromonospora marina</name>
    <dbReference type="NCBI Taxonomy" id="307120"/>
    <lineage>
        <taxon>Bacteria</taxon>
        <taxon>Bacillati</taxon>
        <taxon>Actinomycetota</taxon>
        <taxon>Actinomycetes</taxon>
        <taxon>Micromonosporales</taxon>
        <taxon>Micromonosporaceae</taxon>
        <taxon>Micromonospora</taxon>
    </lineage>
</organism>
<dbReference type="InterPro" id="IPR012223">
    <property type="entry name" value="TEII"/>
</dbReference>
<dbReference type="SUPFAM" id="SSF53474">
    <property type="entry name" value="alpha/beta-Hydrolases"/>
    <property type="match status" value="1"/>
</dbReference>
<name>A0A1C4ZVK6_9ACTN</name>
<dbReference type="PANTHER" id="PTHR11487">
    <property type="entry name" value="THIOESTERASE"/>
    <property type="match status" value="1"/>
</dbReference>
<dbReference type="InterPro" id="IPR001031">
    <property type="entry name" value="Thioesterase"/>
</dbReference>
<comment type="similarity">
    <text evidence="1">Belongs to the thioesterase family.</text>
</comment>
<dbReference type="PANTHER" id="PTHR11487:SF0">
    <property type="entry name" value="S-ACYL FATTY ACID SYNTHASE THIOESTERASE, MEDIUM CHAIN"/>
    <property type="match status" value="1"/>
</dbReference>
<dbReference type="EMBL" id="FMCV01000021">
    <property type="protein sequence ID" value="SCF36936.1"/>
    <property type="molecule type" value="Genomic_DNA"/>
</dbReference>
<sequence length="253" mass="27548">MTTPDTDNGLWVRRFHPAPGGARRLVCLPHAGGSASFYFPVSRALSPAVEVLSIQYPGRQDRRHEKCIGDIHDLAREVFTVLRPWRVEPLAIFGHSMGASLGFELARLIEQDGGSVAHLFASGRRAPSKSRHETVHLLDDEGLLADVRKLSGTNSAVLGDPEMLRAALPAIRNDYRAAERYTYRPGPPLSCPITVLTGDDDPKTTVDEARAWSDHTTAAFDLKVYPGGHFFLAEHQPAILRAVSTALSAAPAV</sequence>
<dbReference type="Gene3D" id="3.40.50.1820">
    <property type="entry name" value="alpha/beta hydrolase"/>
    <property type="match status" value="1"/>
</dbReference>
<feature type="domain" description="Thioesterase" evidence="2">
    <location>
        <begin position="23"/>
        <end position="245"/>
    </location>
</feature>
<keyword evidence="4" id="KW-1185">Reference proteome</keyword>
<dbReference type="Pfam" id="PF00975">
    <property type="entry name" value="Thioesterase"/>
    <property type="match status" value="1"/>
</dbReference>